<dbReference type="AlphaFoldDB" id="A0AAT9P776"/>
<evidence type="ECO:0000256" key="1">
    <source>
        <dbReference type="ARBA" id="ARBA00023015"/>
    </source>
</evidence>
<feature type="domain" description="HTH gntR-type" evidence="5">
    <location>
        <begin position="6"/>
        <end position="74"/>
    </location>
</feature>
<dbReference type="InterPro" id="IPR050679">
    <property type="entry name" value="Bact_HTH_transcr_reg"/>
</dbReference>
<dbReference type="EMBL" id="CP079955">
    <property type="protein sequence ID" value="QYA32837.2"/>
    <property type="molecule type" value="Genomic_DNA"/>
</dbReference>
<dbReference type="SMART" id="SM00866">
    <property type="entry name" value="UTRA"/>
    <property type="match status" value="1"/>
</dbReference>
<dbReference type="Gene3D" id="3.40.1410.10">
    <property type="entry name" value="Chorismate lyase-like"/>
    <property type="match status" value="1"/>
</dbReference>
<accession>A0AAT9P776</accession>
<dbReference type="SUPFAM" id="SSF46785">
    <property type="entry name" value="Winged helix' DNA-binding domain"/>
    <property type="match status" value="1"/>
</dbReference>
<dbReference type="InterPro" id="IPR036390">
    <property type="entry name" value="WH_DNA-bd_sf"/>
</dbReference>
<dbReference type="PROSITE" id="PS50949">
    <property type="entry name" value="HTH_GNTR"/>
    <property type="match status" value="1"/>
</dbReference>
<evidence type="ECO:0000256" key="2">
    <source>
        <dbReference type="ARBA" id="ARBA00023125"/>
    </source>
</evidence>
<dbReference type="PANTHER" id="PTHR44846:SF12">
    <property type="entry name" value="HTH-TYPE TRANSCRIPTIONAL REGULATOR TRER"/>
    <property type="match status" value="1"/>
</dbReference>
<dbReference type="InterPro" id="IPR000524">
    <property type="entry name" value="Tscrpt_reg_HTH_GntR"/>
</dbReference>
<dbReference type="GO" id="GO:0003677">
    <property type="term" value="F:DNA binding"/>
    <property type="evidence" value="ECO:0007669"/>
    <property type="project" value="UniProtKB-UniRule"/>
</dbReference>
<dbReference type="InterPro" id="IPR012770">
    <property type="entry name" value="TreR"/>
</dbReference>
<dbReference type="Pfam" id="PF07702">
    <property type="entry name" value="UTRA"/>
    <property type="match status" value="1"/>
</dbReference>
<evidence type="ECO:0000313" key="6">
    <source>
        <dbReference type="EMBL" id="QYA32837.2"/>
    </source>
</evidence>
<sequence>MKELNSNKYRKIYQDLSGKIINGEYKEGAQLPSENLLVQSYGVSRETVRKALSLLQTNGYIQKLKGKGSIVIYNQAMNFPVSQLISFEEIKHSLNMDYNTVVESFETVRAKDHKTVQEALNLGDDTELYRVVRSRRDKERVNIIDTDYFIKSMMPGLNEEIAQHSIYDYIEKRLGLLISYSKKAITFEPMTDDDLELFKETMPPYAAVVRSVVHLEDASAFQYNVSKHRASEFKFVDFSRRTIRK</sequence>
<dbReference type="Gene3D" id="1.10.10.10">
    <property type="entry name" value="Winged helix-like DNA-binding domain superfamily/Winged helix DNA-binding domain"/>
    <property type="match status" value="1"/>
</dbReference>
<keyword evidence="2" id="KW-0238">DNA-binding</keyword>
<dbReference type="InterPro" id="IPR028978">
    <property type="entry name" value="Chorismate_lyase_/UTRA_dom_sf"/>
</dbReference>
<dbReference type="Pfam" id="PF00392">
    <property type="entry name" value="GntR"/>
    <property type="match status" value="1"/>
</dbReference>
<dbReference type="InterPro" id="IPR036388">
    <property type="entry name" value="WH-like_DNA-bd_sf"/>
</dbReference>
<dbReference type="CDD" id="cd07377">
    <property type="entry name" value="WHTH_GntR"/>
    <property type="match status" value="1"/>
</dbReference>
<protein>
    <recommendedName>
        <fullName evidence="4">Trehalose operon repressor</fullName>
    </recommendedName>
</protein>
<dbReference type="NCBIfam" id="TIGR02404">
    <property type="entry name" value="trehalos_R_Bsub"/>
    <property type="match status" value="1"/>
</dbReference>
<dbReference type="GO" id="GO:0045892">
    <property type="term" value="P:negative regulation of DNA-templated transcription"/>
    <property type="evidence" value="ECO:0007669"/>
    <property type="project" value="TreeGrafter"/>
</dbReference>
<organism evidence="6">
    <name type="scientific">Macrococcus psychrotolerans</name>
    <dbReference type="NCBI Taxonomy" id="3039389"/>
    <lineage>
        <taxon>Bacteria</taxon>
        <taxon>Bacillati</taxon>
        <taxon>Bacillota</taxon>
        <taxon>Bacilli</taxon>
        <taxon>Bacillales</taxon>
        <taxon>Staphylococcaceae</taxon>
        <taxon>Macrococcus</taxon>
    </lineage>
</organism>
<evidence type="ECO:0000259" key="5">
    <source>
        <dbReference type="PROSITE" id="PS50949"/>
    </source>
</evidence>
<dbReference type="GO" id="GO:0003700">
    <property type="term" value="F:DNA-binding transcription factor activity"/>
    <property type="evidence" value="ECO:0007669"/>
    <property type="project" value="UniProtKB-UniRule"/>
</dbReference>
<dbReference type="PANTHER" id="PTHR44846">
    <property type="entry name" value="MANNOSYL-D-GLYCERATE TRANSPORT/METABOLISM SYSTEM REPRESSOR MNGR-RELATED"/>
    <property type="match status" value="1"/>
</dbReference>
<evidence type="ECO:0000256" key="4">
    <source>
        <dbReference type="NCBIfam" id="TIGR02404"/>
    </source>
</evidence>
<dbReference type="SUPFAM" id="SSF64288">
    <property type="entry name" value="Chorismate lyase-like"/>
    <property type="match status" value="1"/>
</dbReference>
<gene>
    <name evidence="6" type="primary">treR</name>
    <name evidence="6" type="ORF">KYI10_11050</name>
</gene>
<reference evidence="6" key="1">
    <citation type="submission" date="2021-07" db="EMBL/GenBank/DDBJ databases">
        <title>Prevalence and characterization of methicillin-resistant Macrococcus spp. in food producing animals and meat in Switzerland in 2019.</title>
        <authorList>
            <person name="Keller J.E."/>
            <person name="Schwendener S."/>
            <person name="Neuenschwander J."/>
            <person name="Overesch G."/>
            <person name="Perreten V."/>
        </authorList>
    </citation>
    <scope>NUCLEOTIDE SEQUENCE</scope>
    <source>
        <strain evidence="6">19Msa1099</strain>
    </source>
</reference>
<dbReference type="PRINTS" id="PR00035">
    <property type="entry name" value="HTHGNTR"/>
</dbReference>
<evidence type="ECO:0000256" key="3">
    <source>
        <dbReference type="ARBA" id="ARBA00023163"/>
    </source>
</evidence>
<keyword evidence="3" id="KW-0804">Transcription</keyword>
<name>A0AAT9P776_9STAP</name>
<proteinExistence type="predicted"/>
<keyword evidence="1" id="KW-0805">Transcription regulation</keyword>
<dbReference type="InterPro" id="IPR011663">
    <property type="entry name" value="UTRA"/>
</dbReference>
<dbReference type="SMART" id="SM00345">
    <property type="entry name" value="HTH_GNTR"/>
    <property type="match status" value="1"/>
</dbReference>